<feature type="region of interest" description="Disordered" evidence="1">
    <location>
        <begin position="1"/>
        <end position="86"/>
    </location>
</feature>
<dbReference type="EMBL" id="JBCEZU010000134">
    <property type="protein sequence ID" value="KAK9525306.1"/>
    <property type="molecule type" value="Genomic_DNA"/>
</dbReference>
<evidence type="ECO:0000256" key="1">
    <source>
        <dbReference type="SAM" id="MobiDB-lite"/>
    </source>
</evidence>
<proteinExistence type="predicted"/>
<evidence type="ECO:0000313" key="2">
    <source>
        <dbReference type="EMBL" id="KAK9525306.1"/>
    </source>
</evidence>
<gene>
    <name evidence="2" type="ORF">VZT92_016028</name>
</gene>
<dbReference type="Proteomes" id="UP001488805">
    <property type="component" value="Unassembled WGS sequence"/>
</dbReference>
<sequence>MRGVFESPGQLSGLGAATAHRTVGPAARPMAASASSAGQTGHAGRVTAAGKNSPDDTKPRWTDNGKERCVKGKEKEAMWETRRSCE</sequence>
<keyword evidence="3" id="KW-1185">Reference proteome</keyword>
<evidence type="ECO:0000313" key="3">
    <source>
        <dbReference type="Proteomes" id="UP001488805"/>
    </source>
</evidence>
<organism evidence="2 3">
    <name type="scientific">Zoarces viviparus</name>
    <name type="common">Viviparous eelpout</name>
    <name type="synonym">Blennius viviparus</name>
    <dbReference type="NCBI Taxonomy" id="48416"/>
    <lineage>
        <taxon>Eukaryota</taxon>
        <taxon>Metazoa</taxon>
        <taxon>Chordata</taxon>
        <taxon>Craniata</taxon>
        <taxon>Vertebrata</taxon>
        <taxon>Euteleostomi</taxon>
        <taxon>Actinopterygii</taxon>
        <taxon>Neopterygii</taxon>
        <taxon>Teleostei</taxon>
        <taxon>Neoteleostei</taxon>
        <taxon>Acanthomorphata</taxon>
        <taxon>Eupercaria</taxon>
        <taxon>Perciformes</taxon>
        <taxon>Cottioidei</taxon>
        <taxon>Zoarcales</taxon>
        <taxon>Zoarcidae</taxon>
        <taxon>Zoarcinae</taxon>
        <taxon>Zoarces</taxon>
    </lineage>
</organism>
<feature type="compositionally biased region" description="Low complexity" evidence="1">
    <location>
        <begin position="25"/>
        <end position="37"/>
    </location>
</feature>
<dbReference type="AlphaFoldDB" id="A0AAW1ERC1"/>
<name>A0AAW1ERC1_ZOAVI</name>
<reference evidence="2 3" key="1">
    <citation type="journal article" date="2024" name="Genome Biol. Evol.">
        <title>Chromosome-level genome assembly of the viviparous eelpout Zoarces viviparus.</title>
        <authorList>
            <person name="Fuhrmann N."/>
            <person name="Brasseur M.V."/>
            <person name="Bakowski C.E."/>
            <person name="Podsiadlowski L."/>
            <person name="Prost S."/>
            <person name="Krehenwinkel H."/>
            <person name="Mayer C."/>
        </authorList>
    </citation>
    <scope>NUCLEOTIDE SEQUENCE [LARGE SCALE GENOMIC DNA]</scope>
    <source>
        <strain evidence="2">NO-MEL_2022_Ind0_liver</strain>
    </source>
</reference>
<accession>A0AAW1ERC1</accession>
<comment type="caution">
    <text evidence="2">The sequence shown here is derived from an EMBL/GenBank/DDBJ whole genome shotgun (WGS) entry which is preliminary data.</text>
</comment>
<protein>
    <submittedName>
        <fullName evidence="2">Uncharacterized protein</fullName>
    </submittedName>
</protein>
<feature type="compositionally biased region" description="Basic and acidic residues" evidence="1">
    <location>
        <begin position="53"/>
        <end position="86"/>
    </location>
</feature>